<feature type="binding site" description="axial binding residue" evidence="1">
    <location>
        <position position="407"/>
    </location>
    <ligand>
        <name>heme</name>
        <dbReference type="ChEBI" id="CHEBI:30413"/>
    </ligand>
    <ligandPart>
        <name>Fe</name>
        <dbReference type="ChEBI" id="CHEBI:18248"/>
    </ligandPart>
</feature>
<evidence type="ECO:0000313" key="4">
    <source>
        <dbReference type="Proteomes" id="UP000002432"/>
    </source>
</evidence>
<accession>Q1IM54</accession>
<gene>
    <name evidence="3" type="ordered locus">Acid345_3045</name>
</gene>
<dbReference type="RefSeq" id="WP_011523847.1">
    <property type="nucleotide sequence ID" value="NC_008009.1"/>
</dbReference>
<dbReference type="GO" id="GO:0005506">
    <property type="term" value="F:iron ion binding"/>
    <property type="evidence" value="ECO:0007669"/>
    <property type="project" value="InterPro"/>
</dbReference>
<dbReference type="HOGENOM" id="CLU_001570_5_1_0"/>
<evidence type="ECO:0000256" key="1">
    <source>
        <dbReference type="PIRSR" id="PIRSR602401-1"/>
    </source>
</evidence>
<dbReference type="PRINTS" id="PR00385">
    <property type="entry name" value="P450"/>
</dbReference>
<keyword evidence="1 2" id="KW-0408">Iron</keyword>
<dbReference type="EnsemblBacteria" id="ABF42046">
    <property type="protein sequence ID" value="ABF42046"/>
    <property type="gene ID" value="Acid345_3045"/>
</dbReference>
<keyword evidence="1 2" id="KW-0479">Metal-binding</keyword>
<dbReference type="GO" id="GO:0006707">
    <property type="term" value="P:cholesterol catabolic process"/>
    <property type="evidence" value="ECO:0007669"/>
    <property type="project" value="InterPro"/>
</dbReference>
<dbReference type="PANTHER" id="PTHR24293:SF0">
    <property type="entry name" value="CYP46A1 PROTEIN-RELATED"/>
    <property type="match status" value="1"/>
</dbReference>
<dbReference type="OrthoDB" id="9789468at2"/>
<dbReference type="AlphaFoldDB" id="Q1IM54"/>
<keyword evidence="4" id="KW-1185">Reference proteome</keyword>
<dbReference type="InterPro" id="IPR017972">
    <property type="entry name" value="Cyt_P450_CS"/>
</dbReference>
<dbReference type="PRINTS" id="PR00463">
    <property type="entry name" value="EP450I"/>
</dbReference>
<keyword evidence="2" id="KW-0503">Monooxygenase</keyword>
<comment type="cofactor">
    <cofactor evidence="1">
        <name>heme</name>
        <dbReference type="ChEBI" id="CHEBI:30413"/>
    </cofactor>
</comment>
<dbReference type="PROSITE" id="PS00086">
    <property type="entry name" value="CYTOCHROME_P450"/>
    <property type="match status" value="1"/>
</dbReference>
<dbReference type="PANTHER" id="PTHR24293">
    <property type="entry name" value="CYTOCHROME P450 FAMILY 46 SUBFAMILY A"/>
    <property type="match status" value="1"/>
</dbReference>
<keyword evidence="1 2" id="KW-0349">Heme</keyword>
<dbReference type="SUPFAM" id="SSF48264">
    <property type="entry name" value="Cytochrome P450"/>
    <property type="match status" value="1"/>
</dbReference>
<protein>
    <submittedName>
        <fullName evidence="3">Cytochrome P450</fullName>
    </submittedName>
</protein>
<dbReference type="InterPro" id="IPR039983">
    <property type="entry name" value="CYP46A1"/>
</dbReference>
<keyword evidence="2" id="KW-0560">Oxidoreductase</keyword>
<dbReference type="KEGG" id="aba:Acid345_3045"/>
<evidence type="ECO:0000313" key="3">
    <source>
        <dbReference type="EMBL" id="ABF42046.1"/>
    </source>
</evidence>
<dbReference type="eggNOG" id="COG2124">
    <property type="taxonomic scope" value="Bacteria"/>
</dbReference>
<comment type="similarity">
    <text evidence="2">Belongs to the cytochrome P450 family.</text>
</comment>
<dbReference type="InterPro" id="IPR001128">
    <property type="entry name" value="Cyt_P450"/>
</dbReference>
<evidence type="ECO:0000256" key="2">
    <source>
        <dbReference type="RuleBase" id="RU000461"/>
    </source>
</evidence>
<dbReference type="CDD" id="cd20620">
    <property type="entry name" value="CYP132-like"/>
    <property type="match status" value="1"/>
</dbReference>
<reference evidence="3 4" key="1">
    <citation type="journal article" date="2009" name="Appl. Environ. Microbiol.">
        <title>Three genomes from the phylum Acidobacteria provide insight into the lifestyles of these microorganisms in soils.</title>
        <authorList>
            <person name="Ward N.L."/>
            <person name="Challacombe J.F."/>
            <person name="Janssen P.H."/>
            <person name="Henrissat B."/>
            <person name="Coutinho P.M."/>
            <person name="Wu M."/>
            <person name="Xie G."/>
            <person name="Haft D.H."/>
            <person name="Sait M."/>
            <person name="Badger J."/>
            <person name="Barabote R.D."/>
            <person name="Bradley B."/>
            <person name="Brettin T.S."/>
            <person name="Brinkac L.M."/>
            <person name="Bruce D."/>
            <person name="Creasy T."/>
            <person name="Daugherty S.C."/>
            <person name="Davidsen T.M."/>
            <person name="DeBoy R.T."/>
            <person name="Detter J.C."/>
            <person name="Dodson R.J."/>
            <person name="Durkin A.S."/>
            <person name="Ganapathy A."/>
            <person name="Gwinn-Giglio M."/>
            <person name="Han C.S."/>
            <person name="Khouri H."/>
            <person name="Kiss H."/>
            <person name="Kothari S.P."/>
            <person name="Madupu R."/>
            <person name="Nelson K.E."/>
            <person name="Nelson W.C."/>
            <person name="Paulsen I."/>
            <person name="Penn K."/>
            <person name="Ren Q."/>
            <person name="Rosovitz M.J."/>
            <person name="Selengut J.D."/>
            <person name="Shrivastava S."/>
            <person name="Sullivan S.A."/>
            <person name="Tapia R."/>
            <person name="Thompson L.S."/>
            <person name="Watkins K.L."/>
            <person name="Yang Q."/>
            <person name="Yu C."/>
            <person name="Zafar N."/>
            <person name="Zhou L."/>
            <person name="Kuske C.R."/>
        </authorList>
    </citation>
    <scope>NUCLEOTIDE SEQUENCE [LARGE SCALE GENOMIC DNA]</scope>
    <source>
        <strain evidence="3 4">Ellin345</strain>
    </source>
</reference>
<dbReference type="GO" id="GO:0033781">
    <property type="term" value="F:cholesterol 24-hydroxylase activity"/>
    <property type="evidence" value="ECO:0007669"/>
    <property type="project" value="InterPro"/>
</dbReference>
<dbReference type="GO" id="GO:0020037">
    <property type="term" value="F:heme binding"/>
    <property type="evidence" value="ECO:0007669"/>
    <property type="project" value="InterPro"/>
</dbReference>
<dbReference type="InterPro" id="IPR002401">
    <property type="entry name" value="Cyt_P450_E_grp-I"/>
</dbReference>
<proteinExistence type="inferred from homology"/>
<organism evidence="3 4">
    <name type="scientific">Koribacter versatilis (strain Ellin345)</name>
    <dbReference type="NCBI Taxonomy" id="204669"/>
    <lineage>
        <taxon>Bacteria</taxon>
        <taxon>Pseudomonadati</taxon>
        <taxon>Acidobacteriota</taxon>
        <taxon>Terriglobia</taxon>
        <taxon>Terriglobales</taxon>
        <taxon>Candidatus Korobacteraceae</taxon>
        <taxon>Candidatus Korobacter</taxon>
    </lineage>
</organism>
<dbReference type="Pfam" id="PF00067">
    <property type="entry name" value="p450"/>
    <property type="match status" value="1"/>
</dbReference>
<dbReference type="InterPro" id="IPR036396">
    <property type="entry name" value="Cyt_P450_sf"/>
</dbReference>
<sequence>MSTETLHLPAKKERQYRFPRGVEHNLLWEGLKNLGPIDPLRFFERLKRDYGKVGGYRVGNKRVVFLADAELIREVLVVQNDNFVKGEPVRRTKVLLGNGMITAEQQDWRSQRQAAQPAFHRQRIRSYADQMVGLTIETRDRIAPGIEFDLAQMFMELALKVVGKTLFDTDLDHEAGVVAHEISNIMDVYNFMMAVPAPQLMLHLPWPQVIKFRKARRRVDETVNRMIESHLHGPKRDCGDLLSMMIQAIPDVETPEGKEQLRDQVVTIFLAGYETTANALSWTFRLLGENPEVERRVLAEVDDVLNGRMASVEDVPQLKYIEMVLAESMRLYPPAWAMVRQGINDFQLGDYFLPGGTTVMMSQWVMHRSEEFWLDPLRFDPERFRPEAKAGRPKFAYFPFGGGGRQCIGEAFAWMEGALLLATLVQKYRFRLVAGQTFEPQSLITLRPRNGVRVVAEARG</sequence>
<dbReference type="Proteomes" id="UP000002432">
    <property type="component" value="Chromosome"/>
</dbReference>
<dbReference type="EMBL" id="CP000360">
    <property type="protein sequence ID" value="ABF42046.1"/>
    <property type="molecule type" value="Genomic_DNA"/>
</dbReference>
<name>Q1IM54_KORVE</name>
<dbReference type="Gene3D" id="1.10.630.10">
    <property type="entry name" value="Cytochrome P450"/>
    <property type="match status" value="1"/>
</dbReference>
<dbReference type="STRING" id="204669.Acid345_3045"/>